<dbReference type="Gene3D" id="1.20.1250.20">
    <property type="entry name" value="MFS general substrate transporter like domains"/>
    <property type="match status" value="1"/>
</dbReference>
<dbReference type="GO" id="GO:0016020">
    <property type="term" value="C:membrane"/>
    <property type="evidence" value="ECO:0007669"/>
    <property type="project" value="UniProtKB-SubCell"/>
</dbReference>
<feature type="transmembrane region" description="Helical" evidence="5">
    <location>
        <begin position="63"/>
        <end position="83"/>
    </location>
</feature>
<feature type="transmembrane region" description="Helical" evidence="5">
    <location>
        <begin position="242"/>
        <end position="260"/>
    </location>
</feature>
<name>A0A507QNE8_MONPU</name>
<organism evidence="6 7">
    <name type="scientific">Monascus purpureus</name>
    <name type="common">Red mold</name>
    <name type="synonym">Monascus anka</name>
    <dbReference type="NCBI Taxonomy" id="5098"/>
    <lineage>
        <taxon>Eukaryota</taxon>
        <taxon>Fungi</taxon>
        <taxon>Dikarya</taxon>
        <taxon>Ascomycota</taxon>
        <taxon>Pezizomycotina</taxon>
        <taxon>Eurotiomycetes</taxon>
        <taxon>Eurotiomycetidae</taxon>
        <taxon>Eurotiales</taxon>
        <taxon>Aspergillaceae</taxon>
        <taxon>Monascus</taxon>
    </lineage>
</organism>
<dbReference type="AlphaFoldDB" id="A0A507QNE8"/>
<dbReference type="Proteomes" id="UP000319663">
    <property type="component" value="Unassembled WGS sequence"/>
</dbReference>
<evidence type="ECO:0000256" key="2">
    <source>
        <dbReference type="ARBA" id="ARBA00022692"/>
    </source>
</evidence>
<keyword evidence="2 5" id="KW-0812">Transmembrane</keyword>
<evidence type="ECO:0000313" key="7">
    <source>
        <dbReference type="Proteomes" id="UP000319663"/>
    </source>
</evidence>
<feature type="transmembrane region" description="Helical" evidence="5">
    <location>
        <begin position="90"/>
        <end position="109"/>
    </location>
</feature>
<evidence type="ECO:0000256" key="3">
    <source>
        <dbReference type="ARBA" id="ARBA00022989"/>
    </source>
</evidence>
<evidence type="ECO:0008006" key="8">
    <source>
        <dbReference type="Google" id="ProtNLM"/>
    </source>
</evidence>
<keyword evidence="7" id="KW-1185">Reference proteome</keyword>
<sequence>MSSVSVDEQPSRGVLSAIKRAYTNSWTQILITSFIFFCCPGMYNALSGLGGSGQLDSSVAANANVALLSATAGTALFVVGPIFKRVGPTVCLLIGGWSYGLYSGSLLSYNHNQKSGFVIASGAILGVGASFLWVAQGAIMTTYVPESQKGRAIAVFWIIFNFGGGIGSLASFGINFHSKKATVSDSTYIALMVIMLFGWVLSIFICSPSKVRVSGGRYKIEEEKGENWREVALRAVRTLSDWRVLCMIPMFFSANVFYSYQQNEVNGMTFNIRSRSLNGALYWFAQMLGGLIMGVLLDLPMLTRRWRAIVGWVFLFVTGFAIWGGGYAFQRWSTRRQEHGLKQDVDYTNGSVSTGPIFLYIFYGAYDAFWQSFCYWLMGAYSNSPATTAILVGAYKTFQSTGGAMAWRINALKRPAMTQFAMDWGLCMGSLVVALPTVLTILSTNISVEADAEEDIQEQPKVEEDLKRSLP</sequence>
<evidence type="ECO:0000313" key="6">
    <source>
        <dbReference type="EMBL" id="TQB68527.1"/>
    </source>
</evidence>
<dbReference type="PANTHER" id="PTHR23294:SF55">
    <property type="entry name" value="TRANSPORTER, PUTATIVE (AFU_ORTHOLOGUE AFUA_1G17480)-RELATED"/>
    <property type="match status" value="1"/>
</dbReference>
<gene>
    <name evidence="6" type="ORF">MPDQ_003250</name>
</gene>
<dbReference type="SUPFAM" id="SSF103473">
    <property type="entry name" value="MFS general substrate transporter"/>
    <property type="match status" value="1"/>
</dbReference>
<feature type="transmembrane region" description="Helical" evidence="5">
    <location>
        <begin position="154"/>
        <end position="176"/>
    </location>
</feature>
<dbReference type="PANTHER" id="PTHR23294">
    <property type="entry name" value="ET TRANSLATION PRODUCT-RELATED"/>
    <property type="match status" value="1"/>
</dbReference>
<dbReference type="Pfam" id="PF07690">
    <property type="entry name" value="MFS_1"/>
    <property type="match status" value="1"/>
</dbReference>
<dbReference type="OrthoDB" id="196103at2759"/>
<dbReference type="InterPro" id="IPR051617">
    <property type="entry name" value="UNC-93-like_regulator"/>
</dbReference>
<reference evidence="6 7" key="1">
    <citation type="submission" date="2019-06" db="EMBL/GenBank/DDBJ databases">
        <title>Wine fermentation using esterase from Monascus purpureus.</title>
        <authorList>
            <person name="Geng C."/>
            <person name="Zhang Y."/>
        </authorList>
    </citation>
    <scope>NUCLEOTIDE SEQUENCE [LARGE SCALE GENOMIC DNA]</scope>
    <source>
        <strain evidence="6">HQ1</strain>
    </source>
</reference>
<comment type="caution">
    <text evidence="6">The sequence shown here is derived from an EMBL/GenBank/DDBJ whole genome shotgun (WGS) entry which is preliminary data.</text>
</comment>
<dbReference type="GO" id="GO:0022857">
    <property type="term" value="F:transmembrane transporter activity"/>
    <property type="evidence" value="ECO:0007669"/>
    <property type="project" value="InterPro"/>
</dbReference>
<dbReference type="InterPro" id="IPR011701">
    <property type="entry name" value="MFS"/>
</dbReference>
<evidence type="ECO:0000256" key="5">
    <source>
        <dbReference type="SAM" id="Phobius"/>
    </source>
</evidence>
<comment type="subcellular location">
    <subcellularLocation>
        <location evidence="1">Membrane</location>
        <topology evidence="1">Multi-pass membrane protein</topology>
    </subcellularLocation>
</comment>
<keyword evidence="4 5" id="KW-0472">Membrane</keyword>
<feature type="transmembrane region" description="Helical" evidence="5">
    <location>
        <begin position="280"/>
        <end position="297"/>
    </location>
</feature>
<evidence type="ECO:0000256" key="1">
    <source>
        <dbReference type="ARBA" id="ARBA00004141"/>
    </source>
</evidence>
<protein>
    <recommendedName>
        <fullName evidence="8">UNC93-like protein</fullName>
    </recommendedName>
</protein>
<feature type="transmembrane region" description="Helical" evidence="5">
    <location>
        <begin position="188"/>
        <end position="207"/>
    </location>
</feature>
<accession>A0A507QNE8</accession>
<dbReference type="EMBL" id="VIFY01000209">
    <property type="protein sequence ID" value="TQB68527.1"/>
    <property type="molecule type" value="Genomic_DNA"/>
</dbReference>
<evidence type="ECO:0000256" key="4">
    <source>
        <dbReference type="ARBA" id="ARBA00023136"/>
    </source>
</evidence>
<feature type="transmembrane region" description="Helical" evidence="5">
    <location>
        <begin position="21"/>
        <end position="43"/>
    </location>
</feature>
<feature type="transmembrane region" description="Helical" evidence="5">
    <location>
        <begin position="309"/>
        <end position="329"/>
    </location>
</feature>
<dbReference type="InterPro" id="IPR036259">
    <property type="entry name" value="MFS_trans_sf"/>
</dbReference>
<keyword evidence="3 5" id="KW-1133">Transmembrane helix</keyword>
<feature type="transmembrane region" description="Helical" evidence="5">
    <location>
        <begin position="115"/>
        <end position="134"/>
    </location>
</feature>
<proteinExistence type="predicted"/>